<feature type="compositionally biased region" description="Polar residues" evidence="7">
    <location>
        <begin position="18"/>
        <end position="31"/>
    </location>
</feature>
<dbReference type="SUPFAM" id="SSF48452">
    <property type="entry name" value="TPR-like"/>
    <property type="match status" value="2"/>
</dbReference>
<dbReference type="GO" id="GO:0005737">
    <property type="term" value="C:cytoplasm"/>
    <property type="evidence" value="ECO:0007669"/>
    <property type="project" value="UniProtKB-SubCell"/>
</dbReference>
<keyword evidence="3" id="KW-0677">Repeat</keyword>
<comment type="subcellular location">
    <subcellularLocation>
        <location evidence="1">Cytoplasm</location>
    </subcellularLocation>
</comment>
<dbReference type="GO" id="GO:0005929">
    <property type="term" value="C:cilium"/>
    <property type="evidence" value="ECO:0007669"/>
    <property type="project" value="TreeGrafter"/>
</dbReference>
<comment type="caution">
    <text evidence="8">The sequence shown here is derived from an EMBL/GenBank/DDBJ whole genome shotgun (WGS) entry which is preliminary data.</text>
</comment>
<proteinExistence type="predicted"/>
<name>A0A507E5D2_9FUNG</name>
<dbReference type="GO" id="GO:0003341">
    <property type="term" value="P:cilium movement"/>
    <property type="evidence" value="ECO:0007669"/>
    <property type="project" value="TreeGrafter"/>
</dbReference>
<gene>
    <name evidence="8" type="ORF">PhCBS80983_g03234</name>
</gene>
<dbReference type="InterPro" id="IPR019734">
    <property type="entry name" value="TPR_rpt"/>
</dbReference>
<dbReference type="PANTHER" id="PTHR46630:SF1">
    <property type="entry name" value="TETRATRICOPEPTIDE REPEAT PROTEIN 29"/>
    <property type="match status" value="1"/>
</dbReference>
<dbReference type="AlphaFoldDB" id="A0A507E5D2"/>
<dbReference type="Pfam" id="PF13424">
    <property type="entry name" value="TPR_12"/>
    <property type="match status" value="1"/>
</dbReference>
<organism evidence="8 9">
    <name type="scientific">Powellomyces hirtus</name>
    <dbReference type="NCBI Taxonomy" id="109895"/>
    <lineage>
        <taxon>Eukaryota</taxon>
        <taxon>Fungi</taxon>
        <taxon>Fungi incertae sedis</taxon>
        <taxon>Chytridiomycota</taxon>
        <taxon>Chytridiomycota incertae sedis</taxon>
        <taxon>Chytridiomycetes</taxon>
        <taxon>Spizellomycetales</taxon>
        <taxon>Powellomycetaceae</taxon>
        <taxon>Powellomyces</taxon>
    </lineage>
</organism>
<feature type="region of interest" description="Disordered" evidence="7">
    <location>
        <begin position="1"/>
        <end position="38"/>
    </location>
</feature>
<evidence type="ECO:0000256" key="3">
    <source>
        <dbReference type="ARBA" id="ARBA00022737"/>
    </source>
</evidence>
<keyword evidence="4 6" id="KW-0802">TPR repeat</keyword>
<evidence type="ECO:0000256" key="2">
    <source>
        <dbReference type="ARBA" id="ARBA00022490"/>
    </source>
</evidence>
<feature type="repeat" description="TPR" evidence="6">
    <location>
        <begin position="319"/>
        <end position="352"/>
    </location>
</feature>
<sequence length="482" mass="52531">MLPALADAPQQAIHRSSKSSSARNKTPSTPSEGPVASREAVPITQTLCLELLRDGRVQSYIDFFRMTISHGPLSSSQQHADEGQLLHELKGLLIAAEASQRRGDAKLGYESRKNIARYFQVQGNHELAIAYYREALDKARQIADDRGIEIEAARNIGLELERDGKPHEASDFYDTSRQLARACSNSDAEQLAAKSLVSVRMKLAKQQEKSKQYDGAIGQYNFCMQILLESCPDEQTMNDLNYRLGRAHQQIGNIPTAIEFLETFLLKVRKYGDRVKEGWAQAVLASCHESAGNLPLASEALLQFLSITESDPSQKAAQAQACNHLGNLYNRMGEYDTAVRYFERHYQLACGGGEGGEGRAPAADAAESTPRPPAGVGGHDGDAAEVVAEEAESAAVPSATAGGLLEGTRAETDHDFKPTTTSTPMVRSTSAMGIAQVQLGISRANAHMEQFLDLVNDEKKLALLLKWKATHSFEVFEETAPA</sequence>
<accession>A0A507E5D2</accession>
<dbReference type="PANTHER" id="PTHR46630">
    <property type="entry name" value="TETRATRICOPEPTIDE REPEAT PROTEIN 29"/>
    <property type="match status" value="1"/>
</dbReference>
<reference evidence="8 9" key="1">
    <citation type="journal article" date="2019" name="Sci. Rep.">
        <title>Comparative genomics of chytrid fungi reveal insights into the obligate biotrophic and pathogenic lifestyle of Synchytrium endobioticum.</title>
        <authorList>
            <person name="van de Vossenberg B.T.L.H."/>
            <person name="Warris S."/>
            <person name="Nguyen H.D.T."/>
            <person name="van Gent-Pelzer M.P.E."/>
            <person name="Joly D.L."/>
            <person name="van de Geest H.C."/>
            <person name="Bonants P.J.M."/>
            <person name="Smith D.S."/>
            <person name="Levesque C.A."/>
            <person name="van der Lee T.A.J."/>
        </authorList>
    </citation>
    <scope>NUCLEOTIDE SEQUENCE [LARGE SCALE GENOMIC DNA]</scope>
    <source>
        <strain evidence="8 9">CBS 809.83</strain>
    </source>
</reference>
<evidence type="ECO:0000313" key="9">
    <source>
        <dbReference type="Proteomes" id="UP000318582"/>
    </source>
</evidence>
<dbReference type="SMART" id="SM00028">
    <property type="entry name" value="TPR"/>
    <property type="match status" value="6"/>
</dbReference>
<evidence type="ECO:0000313" key="8">
    <source>
        <dbReference type="EMBL" id="TPX58298.1"/>
    </source>
</evidence>
<dbReference type="EMBL" id="QEAQ01000038">
    <property type="protein sequence ID" value="TPX58298.1"/>
    <property type="molecule type" value="Genomic_DNA"/>
</dbReference>
<feature type="region of interest" description="Disordered" evidence="7">
    <location>
        <begin position="353"/>
        <end position="381"/>
    </location>
</feature>
<dbReference type="InterPro" id="IPR011990">
    <property type="entry name" value="TPR-like_helical_dom_sf"/>
</dbReference>
<dbReference type="Pfam" id="PF13176">
    <property type="entry name" value="TPR_7"/>
    <property type="match status" value="1"/>
</dbReference>
<evidence type="ECO:0000256" key="6">
    <source>
        <dbReference type="PROSITE-ProRule" id="PRU00339"/>
    </source>
</evidence>
<dbReference type="Proteomes" id="UP000318582">
    <property type="component" value="Unassembled WGS sequence"/>
</dbReference>
<evidence type="ECO:0000256" key="7">
    <source>
        <dbReference type="SAM" id="MobiDB-lite"/>
    </source>
</evidence>
<keyword evidence="9" id="KW-1185">Reference proteome</keyword>
<evidence type="ECO:0000256" key="1">
    <source>
        <dbReference type="ARBA" id="ARBA00004496"/>
    </source>
</evidence>
<evidence type="ECO:0000256" key="5">
    <source>
        <dbReference type="ARBA" id="ARBA00040665"/>
    </source>
</evidence>
<keyword evidence="2" id="KW-0963">Cytoplasm</keyword>
<dbReference type="STRING" id="109895.A0A507E5D2"/>
<evidence type="ECO:0000256" key="4">
    <source>
        <dbReference type="ARBA" id="ARBA00022803"/>
    </source>
</evidence>
<dbReference type="Gene3D" id="1.25.40.10">
    <property type="entry name" value="Tetratricopeptide repeat domain"/>
    <property type="match status" value="1"/>
</dbReference>
<protein>
    <recommendedName>
        <fullName evidence="5">Tetratricopeptide repeat protein 29</fullName>
    </recommendedName>
</protein>
<dbReference type="PROSITE" id="PS50005">
    <property type="entry name" value="TPR"/>
    <property type="match status" value="1"/>
</dbReference>
<dbReference type="InterPro" id="IPR051476">
    <property type="entry name" value="Bac_ResReg_Asp_Phosphatase"/>
</dbReference>